<protein>
    <recommendedName>
        <fullName evidence="2">Type II secretion system protein GspG C-terminal domain-containing protein</fullName>
    </recommendedName>
</protein>
<dbReference type="PANTHER" id="PTHR30093">
    <property type="entry name" value="GENERAL SECRETION PATHWAY PROTEIN G"/>
    <property type="match status" value="1"/>
</dbReference>
<dbReference type="InterPro" id="IPR012902">
    <property type="entry name" value="N_methyl_site"/>
</dbReference>
<reference evidence="1" key="1">
    <citation type="journal article" date="2015" name="Nature">
        <title>Complex archaea that bridge the gap between prokaryotes and eukaryotes.</title>
        <authorList>
            <person name="Spang A."/>
            <person name="Saw J.H."/>
            <person name="Jorgensen S.L."/>
            <person name="Zaremba-Niedzwiedzka K."/>
            <person name="Martijn J."/>
            <person name="Lind A.E."/>
            <person name="van Eijk R."/>
            <person name="Schleper C."/>
            <person name="Guy L."/>
            <person name="Ettema T.J."/>
        </authorList>
    </citation>
    <scope>NUCLEOTIDE SEQUENCE</scope>
</reference>
<dbReference type="Gene3D" id="3.30.700.10">
    <property type="entry name" value="Glycoprotein, Type 4 Pilin"/>
    <property type="match status" value="1"/>
</dbReference>
<sequence length="239" mass="27019">MKRSKAFTLVELLVVVGIIALLVTILMPSLSRALALARKAVCATQLNSFGKGSLLYVQDYNSYPPMGDNRFSPWGWSKFYGIMQVMGLQASRKERGIWDFSEWELDECWEKAFCPAMDYVKVIRKADMALVSGDHPLVKVAYHRAAAGYQWNVTLRAAAKPMSEYPSGRWDTALWAPYPGWGSWAYTGWSDYRLFLPGGSWYIAQAIHPDEIEKPPARVAEAWDGFDYECLPNVTWPSG</sequence>
<dbReference type="NCBIfam" id="TIGR02532">
    <property type="entry name" value="IV_pilin_GFxxxE"/>
    <property type="match status" value="1"/>
</dbReference>
<dbReference type="InterPro" id="IPR045584">
    <property type="entry name" value="Pilin-like"/>
</dbReference>
<feature type="non-terminal residue" evidence="1">
    <location>
        <position position="239"/>
    </location>
</feature>
<dbReference type="Pfam" id="PF07963">
    <property type="entry name" value="N_methyl"/>
    <property type="match status" value="1"/>
</dbReference>
<proteinExistence type="predicted"/>
<dbReference type="PANTHER" id="PTHR30093:SF2">
    <property type="entry name" value="TYPE II SECRETION SYSTEM PROTEIN H"/>
    <property type="match status" value="1"/>
</dbReference>
<gene>
    <name evidence="1" type="ORF">LCGC14_2444170</name>
</gene>
<dbReference type="EMBL" id="LAZR01037682">
    <property type="protein sequence ID" value="KKL21568.1"/>
    <property type="molecule type" value="Genomic_DNA"/>
</dbReference>
<evidence type="ECO:0008006" key="2">
    <source>
        <dbReference type="Google" id="ProtNLM"/>
    </source>
</evidence>
<organism evidence="1">
    <name type="scientific">marine sediment metagenome</name>
    <dbReference type="NCBI Taxonomy" id="412755"/>
    <lineage>
        <taxon>unclassified sequences</taxon>
        <taxon>metagenomes</taxon>
        <taxon>ecological metagenomes</taxon>
    </lineage>
</organism>
<dbReference type="SUPFAM" id="SSF54523">
    <property type="entry name" value="Pili subunits"/>
    <property type="match status" value="1"/>
</dbReference>
<dbReference type="AlphaFoldDB" id="A0A0F9EBZ2"/>
<evidence type="ECO:0000313" key="1">
    <source>
        <dbReference type="EMBL" id="KKL21568.1"/>
    </source>
</evidence>
<comment type="caution">
    <text evidence="1">The sequence shown here is derived from an EMBL/GenBank/DDBJ whole genome shotgun (WGS) entry which is preliminary data.</text>
</comment>
<accession>A0A0F9EBZ2</accession>
<name>A0A0F9EBZ2_9ZZZZ</name>